<name>A0AAV1ASK9_VICFA</name>
<gene>
    <name evidence="2" type="ORF">VFH_V051800</name>
</gene>
<proteinExistence type="predicted"/>
<keyword evidence="3" id="KW-1185">Reference proteome</keyword>
<dbReference type="EMBL" id="OX451740">
    <property type="protein sequence ID" value="CAI8612803.1"/>
    <property type="molecule type" value="Genomic_DNA"/>
</dbReference>
<reference evidence="2 3" key="1">
    <citation type="submission" date="2023-01" db="EMBL/GenBank/DDBJ databases">
        <authorList>
            <person name="Kreplak J."/>
        </authorList>
    </citation>
    <scope>NUCLEOTIDE SEQUENCE [LARGE SCALE GENOMIC DNA]</scope>
</reference>
<dbReference type="AlphaFoldDB" id="A0AAV1ASK9"/>
<dbReference type="Proteomes" id="UP001157006">
    <property type="component" value="Chromosome 5"/>
</dbReference>
<protein>
    <submittedName>
        <fullName evidence="2">Uncharacterized protein</fullName>
    </submittedName>
</protein>
<feature type="region of interest" description="Disordered" evidence="1">
    <location>
        <begin position="1"/>
        <end position="42"/>
    </location>
</feature>
<organism evidence="2 3">
    <name type="scientific">Vicia faba</name>
    <name type="common">Broad bean</name>
    <name type="synonym">Faba vulgaris</name>
    <dbReference type="NCBI Taxonomy" id="3906"/>
    <lineage>
        <taxon>Eukaryota</taxon>
        <taxon>Viridiplantae</taxon>
        <taxon>Streptophyta</taxon>
        <taxon>Embryophyta</taxon>
        <taxon>Tracheophyta</taxon>
        <taxon>Spermatophyta</taxon>
        <taxon>Magnoliopsida</taxon>
        <taxon>eudicotyledons</taxon>
        <taxon>Gunneridae</taxon>
        <taxon>Pentapetalae</taxon>
        <taxon>rosids</taxon>
        <taxon>fabids</taxon>
        <taxon>Fabales</taxon>
        <taxon>Fabaceae</taxon>
        <taxon>Papilionoideae</taxon>
        <taxon>50 kb inversion clade</taxon>
        <taxon>NPAAA clade</taxon>
        <taxon>Hologalegina</taxon>
        <taxon>IRL clade</taxon>
        <taxon>Fabeae</taxon>
        <taxon>Vicia</taxon>
    </lineage>
</organism>
<evidence type="ECO:0000256" key="1">
    <source>
        <dbReference type="SAM" id="MobiDB-lite"/>
    </source>
</evidence>
<evidence type="ECO:0000313" key="3">
    <source>
        <dbReference type="Proteomes" id="UP001157006"/>
    </source>
</evidence>
<evidence type="ECO:0000313" key="2">
    <source>
        <dbReference type="EMBL" id="CAI8612803.1"/>
    </source>
</evidence>
<sequence>MSRNSLVTPVERSIKSTMQVKNRKRKGVATSEDQQDSESHPRFFVWKRNNKFGNPASRNVYKIPQKVISECLQSGLRRIQIVDSDGGERYEEESSKDPSKDGDLKNLSNYCVWKKEVDDPEVVEKNILKIPQHVINTYSLIPISRIQLVDCDHGDKYDCELHTTRRANSVEKYI</sequence>
<accession>A0AAV1ASK9</accession>